<reference evidence="5" key="1">
    <citation type="journal article" date="2019" name="Int. J. Syst. Evol. Microbiol.">
        <title>The Global Catalogue of Microorganisms (GCM) 10K type strain sequencing project: providing services to taxonomists for standard genome sequencing and annotation.</title>
        <authorList>
            <consortium name="The Broad Institute Genomics Platform"/>
            <consortium name="The Broad Institute Genome Sequencing Center for Infectious Disease"/>
            <person name="Wu L."/>
            <person name="Ma J."/>
        </authorList>
    </citation>
    <scope>NUCLEOTIDE SEQUENCE [LARGE SCALE GENOMIC DNA]</scope>
    <source>
        <strain evidence="5">CGMCC 4.7397</strain>
    </source>
</reference>
<keyword evidence="5" id="KW-1185">Reference proteome</keyword>
<dbReference type="NCBIfam" id="NF009467">
    <property type="entry name" value="PRK12826.1-3"/>
    <property type="match status" value="1"/>
</dbReference>
<keyword evidence="2" id="KW-0560">Oxidoreductase</keyword>
<dbReference type="PANTHER" id="PTHR24321">
    <property type="entry name" value="DEHYDROGENASES, SHORT CHAIN"/>
    <property type="match status" value="1"/>
</dbReference>
<dbReference type="InterPro" id="IPR036291">
    <property type="entry name" value="NAD(P)-bd_dom_sf"/>
</dbReference>
<name>A0ABW1I1G0_9PSEU</name>
<dbReference type="PRINTS" id="PR00080">
    <property type="entry name" value="SDRFAMILY"/>
</dbReference>
<organism evidence="4 5">
    <name type="scientific">Pseudonocardia lutea</name>
    <dbReference type="NCBI Taxonomy" id="2172015"/>
    <lineage>
        <taxon>Bacteria</taxon>
        <taxon>Bacillati</taxon>
        <taxon>Actinomycetota</taxon>
        <taxon>Actinomycetes</taxon>
        <taxon>Pseudonocardiales</taxon>
        <taxon>Pseudonocardiaceae</taxon>
        <taxon>Pseudonocardia</taxon>
    </lineage>
</organism>
<dbReference type="PROSITE" id="PS00061">
    <property type="entry name" value="ADH_SHORT"/>
    <property type="match status" value="1"/>
</dbReference>
<protein>
    <submittedName>
        <fullName evidence="4">Mycofactocin-coupled SDR family oxidoreductase</fullName>
    </submittedName>
</protein>
<accession>A0ABW1I1G0</accession>
<dbReference type="CDD" id="cd05233">
    <property type="entry name" value="SDR_c"/>
    <property type="match status" value="1"/>
</dbReference>
<keyword evidence="3" id="KW-0520">NAD</keyword>
<comment type="caution">
    <text evidence="4">The sequence shown here is derived from an EMBL/GenBank/DDBJ whole genome shotgun (WGS) entry which is preliminary data.</text>
</comment>
<evidence type="ECO:0000256" key="3">
    <source>
        <dbReference type="ARBA" id="ARBA00023027"/>
    </source>
</evidence>
<evidence type="ECO:0000313" key="4">
    <source>
        <dbReference type="EMBL" id="MFC5947556.1"/>
    </source>
</evidence>
<evidence type="ECO:0000256" key="1">
    <source>
        <dbReference type="ARBA" id="ARBA00006484"/>
    </source>
</evidence>
<dbReference type="RefSeq" id="WP_379564514.1">
    <property type="nucleotide sequence ID" value="NZ_JBHSQK010000007.1"/>
</dbReference>
<dbReference type="NCBIfam" id="TIGR03971">
    <property type="entry name" value="SDR_subfam_1"/>
    <property type="match status" value="1"/>
</dbReference>
<dbReference type="SUPFAM" id="SSF51735">
    <property type="entry name" value="NAD(P)-binding Rossmann-fold domains"/>
    <property type="match status" value="1"/>
</dbReference>
<dbReference type="Gene3D" id="3.40.50.720">
    <property type="entry name" value="NAD(P)-binding Rossmann-like Domain"/>
    <property type="match status" value="1"/>
</dbReference>
<dbReference type="Proteomes" id="UP001596119">
    <property type="component" value="Unassembled WGS sequence"/>
</dbReference>
<gene>
    <name evidence="4" type="ORF">ACFQH9_04620</name>
</gene>
<dbReference type="InterPro" id="IPR023985">
    <property type="entry name" value="SDR_subfam_1"/>
</dbReference>
<sequence>MGRLDGKVALVTGAARGQGRAIAVRFAQEGAAVVALDACTTYDHIDYPLPTTEDLDETAALVKDVGGRIETMVADVRDEEALEAAVRLAKDSFGSLTTVCANAGIGGERGKMWDTHEDVWRTVLDVNLLGVWKTVRAAVPALIEAGGGSVVLTSSLAGIQGMRHTSAYVSAKHGVVGMTRALANEAGEFNIRANAILPGNTNTPLLNNKATWRLFRPDLPEPTLEDVKGTMQDLALLPTPWVEAEDIANTALWLASDESRFITGVLIPVDAGWYVRT</sequence>
<comment type="similarity">
    <text evidence="1">Belongs to the short-chain dehydrogenases/reductases (SDR) family.</text>
</comment>
<dbReference type="PRINTS" id="PR00081">
    <property type="entry name" value="GDHRDH"/>
</dbReference>
<dbReference type="Pfam" id="PF13561">
    <property type="entry name" value="adh_short_C2"/>
    <property type="match status" value="1"/>
</dbReference>
<evidence type="ECO:0000313" key="5">
    <source>
        <dbReference type="Proteomes" id="UP001596119"/>
    </source>
</evidence>
<evidence type="ECO:0000256" key="2">
    <source>
        <dbReference type="ARBA" id="ARBA00023002"/>
    </source>
</evidence>
<dbReference type="InterPro" id="IPR020904">
    <property type="entry name" value="Sc_DH/Rdtase_CS"/>
</dbReference>
<dbReference type="InterPro" id="IPR002347">
    <property type="entry name" value="SDR_fam"/>
</dbReference>
<proteinExistence type="inferred from homology"/>
<dbReference type="EMBL" id="JBHSQK010000007">
    <property type="protein sequence ID" value="MFC5947556.1"/>
    <property type="molecule type" value="Genomic_DNA"/>
</dbReference>
<dbReference type="PANTHER" id="PTHR24321:SF8">
    <property type="entry name" value="ESTRADIOL 17-BETA-DEHYDROGENASE 8-RELATED"/>
    <property type="match status" value="1"/>
</dbReference>